<evidence type="ECO:0000313" key="4">
    <source>
        <dbReference type="WBParaSite" id="ECPE_0001150701-mRNA-1"/>
    </source>
</evidence>
<organism evidence="4">
    <name type="scientific">Echinostoma caproni</name>
    <dbReference type="NCBI Taxonomy" id="27848"/>
    <lineage>
        <taxon>Eukaryota</taxon>
        <taxon>Metazoa</taxon>
        <taxon>Spiralia</taxon>
        <taxon>Lophotrochozoa</taxon>
        <taxon>Platyhelminthes</taxon>
        <taxon>Trematoda</taxon>
        <taxon>Digenea</taxon>
        <taxon>Plagiorchiida</taxon>
        <taxon>Echinostomata</taxon>
        <taxon>Echinostomatoidea</taxon>
        <taxon>Echinostomatidae</taxon>
        <taxon>Echinostoma</taxon>
    </lineage>
</organism>
<dbReference type="WBParaSite" id="ECPE_0001150701-mRNA-1">
    <property type="protein sequence ID" value="ECPE_0001150701-mRNA-1"/>
    <property type="gene ID" value="ECPE_0001150701"/>
</dbReference>
<evidence type="ECO:0000256" key="1">
    <source>
        <dbReference type="SAM" id="MobiDB-lite"/>
    </source>
</evidence>
<keyword evidence="3" id="KW-1185">Reference proteome</keyword>
<dbReference type="AlphaFoldDB" id="A0A183AWY7"/>
<reference evidence="4" key="1">
    <citation type="submission" date="2016-06" db="UniProtKB">
        <authorList>
            <consortium name="WormBaseParasite"/>
        </authorList>
    </citation>
    <scope>IDENTIFICATION</scope>
</reference>
<dbReference type="EMBL" id="UZAN01050905">
    <property type="protein sequence ID" value="VDP88548.1"/>
    <property type="molecule type" value="Genomic_DNA"/>
</dbReference>
<protein>
    <submittedName>
        <fullName evidence="2 4">Uncharacterized protein</fullName>
    </submittedName>
</protein>
<proteinExistence type="predicted"/>
<feature type="region of interest" description="Disordered" evidence="1">
    <location>
        <begin position="78"/>
        <end position="106"/>
    </location>
</feature>
<sequence>MTQFFNKSTLPDADRFCYPDSFVTSLTHKDCSVDTAAEHLYEDDMRHTDIDELLFDHKTTGVQVTHNEPLNKIYDPHENAVSRENGPDPLIQQTAGMDRTSTEKLDSTELNTSLTTSACGDISKQRST</sequence>
<evidence type="ECO:0000313" key="3">
    <source>
        <dbReference type="Proteomes" id="UP000272942"/>
    </source>
</evidence>
<reference evidence="2 3" key="2">
    <citation type="submission" date="2018-11" db="EMBL/GenBank/DDBJ databases">
        <authorList>
            <consortium name="Pathogen Informatics"/>
        </authorList>
    </citation>
    <scope>NUCLEOTIDE SEQUENCE [LARGE SCALE GENOMIC DNA]</scope>
    <source>
        <strain evidence="2 3">Egypt</strain>
    </source>
</reference>
<dbReference type="Proteomes" id="UP000272942">
    <property type="component" value="Unassembled WGS sequence"/>
</dbReference>
<accession>A0A183AWY7</accession>
<name>A0A183AWY7_9TREM</name>
<gene>
    <name evidence="2" type="ORF">ECPE_LOCUS11472</name>
</gene>
<evidence type="ECO:0000313" key="2">
    <source>
        <dbReference type="EMBL" id="VDP88548.1"/>
    </source>
</evidence>